<gene>
    <name evidence="1" type="ORF">HanXRQr2_Chr16g0766741</name>
</gene>
<name>A0A9K3H043_HELAN</name>
<dbReference type="EMBL" id="MNCJ02000331">
    <property type="protein sequence ID" value="KAF5761578.1"/>
    <property type="molecule type" value="Genomic_DNA"/>
</dbReference>
<accession>A0A9K3H043</accession>
<proteinExistence type="predicted"/>
<protein>
    <submittedName>
        <fullName evidence="1">Uncharacterized protein</fullName>
    </submittedName>
</protein>
<organism evidence="1 2">
    <name type="scientific">Helianthus annuus</name>
    <name type="common">Common sunflower</name>
    <dbReference type="NCBI Taxonomy" id="4232"/>
    <lineage>
        <taxon>Eukaryota</taxon>
        <taxon>Viridiplantae</taxon>
        <taxon>Streptophyta</taxon>
        <taxon>Embryophyta</taxon>
        <taxon>Tracheophyta</taxon>
        <taxon>Spermatophyta</taxon>
        <taxon>Magnoliopsida</taxon>
        <taxon>eudicotyledons</taxon>
        <taxon>Gunneridae</taxon>
        <taxon>Pentapetalae</taxon>
        <taxon>asterids</taxon>
        <taxon>campanulids</taxon>
        <taxon>Asterales</taxon>
        <taxon>Asteraceae</taxon>
        <taxon>Asteroideae</taxon>
        <taxon>Heliantheae alliance</taxon>
        <taxon>Heliantheae</taxon>
        <taxon>Helianthus</taxon>
    </lineage>
</organism>
<reference evidence="1" key="2">
    <citation type="submission" date="2020-06" db="EMBL/GenBank/DDBJ databases">
        <title>Helianthus annuus Genome sequencing and assembly Release 2.</title>
        <authorList>
            <person name="Gouzy J."/>
            <person name="Langlade N."/>
            <person name="Munos S."/>
        </authorList>
    </citation>
    <scope>NUCLEOTIDE SEQUENCE</scope>
    <source>
        <tissue evidence="1">Leaves</tissue>
    </source>
</reference>
<keyword evidence="2" id="KW-1185">Reference proteome</keyword>
<dbReference type="AlphaFoldDB" id="A0A9K3H043"/>
<dbReference type="Gramene" id="mRNA:HanXRQr2_Chr16g0766741">
    <property type="protein sequence ID" value="mRNA:HanXRQr2_Chr16g0766741"/>
    <property type="gene ID" value="HanXRQr2_Chr16g0766741"/>
</dbReference>
<evidence type="ECO:0000313" key="1">
    <source>
        <dbReference type="EMBL" id="KAF5761578.1"/>
    </source>
</evidence>
<reference evidence="1" key="1">
    <citation type="journal article" date="2017" name="Nature">
        <title>The sunflower genome provides insights into oil metabolism, flowering and Asterid evolution.</title>
        <authorList>
            <person name="Badouin H."/>
            <person name="Gouzy J."/>
            <person name="Grassa C.J."/>
            <person name="Murat F."/>
            <person name="Staton S.E."/>
            <person name="Cottret L."/>
            <person name="Lelandais-Briere C."/>
            <person name="Owens G.L."/>
            <person name="Carrere S."/>
            <person name="Mayjonade B."/>
            <person name="Legrand L."/>
            <person name="Gill N."/>
            <person name="Kane N.C."/>
            <person name="Bowers J.E."/>
            <person name="Hubner S."/>
            <person name="Bellec A."/>
            <person name="Berard A."/>
            <person name="Berges H."/>
            <person name="Blanchet N."/>
            <person name="Boniface M.C."/>
            <person name="Brunel D."/>
            <person name="Catrice O."/>
            <person name="Chaidir N."/>
            <person name="Claudel C."/>
            <person name="Donnadieu C."/>
            <person name="Faraut T."/>
            <person name="Fievet G."/>
            <person name="Helmstetter N."/>
            <person name="King M."/>
            <person name="Knapp S.J."/>
            <person name="Lai Z."/>
            <person name="Le Paslier M.C."/>
            <person name="Lippi Y."/>
            <person name="Lorenzon L."/>
            <person name="Mandel J.R."/>
            <person name="Marage G."/>
            <person name="Marchand G."/>
            <person name="Marquand E."/>
            <person name="Bret-Mestries E."/>
            <person name="Morien E."/>
            <person name="Nambeesan S."/>
            <person name="Nguyen T."/>
            <person name="Pegot-Espagnet P."/>
            <person name="Pouilly N."/>
            <person name="Raftis F."/>
            <person name="Sallet E."/>
            <person name="Schiex T."/>
            <person name="Thomas J."/>
            <person name="Vandecasteele C."/>
            <person name="Vares D."/>
            <person name="Vear F."/>
            <person name="Vautrin S."/>
            <person name="Crespi M."/>
            <person name="Mangin B."/>
            <person name="Burke J.M."/>
            <person name="Salse J."/>
            <person name="Munos S."/>
            <person name="Vincourt P."/>
            <person name="Rieseberg L.H."/>
            <person name="Langlade N.B."/>
        </authorList>
    </citation>
    <scope>NUCLEOTIDE SEQUENCE</scope>
    <source>
        <tissue evidence="1">Leaves</tissue>
    </source>
</reference>
<sequence length="62" mass="7320">MFQTRRTTKSAQLNHEPNCLDLKLTDFPCMWEATWSLSFIVAINNVQNVHYYKLKSDQNLTD</sequence>
<dbReference type="Proteomes" id="UP000215914">
    <property type="component" value="Unassembled WGS sequence"/>
</dbReference>
<evidence type="ECO:0000313" key="2">
    <source>
        <dbReference type="Proteomes" id="UP000215914"/>
    </source>
</evidence>
<comment type="caution">
    <text evidence="1">The sequence shown here is derived from an EMBL/GenBank/DDBJ whole genome shotgun (WGS) entry which is preliminary data.</text>
</comment>